<sequence length="342" mass="35933">MTSGIPGAMIIMTNQSLYRRRVLLAAGALLAQTLCGSFAAAQTQDYPNRPIRVIVPFAPGGVVDVTARLLTQKMTERLGWSFIVENKPGGNGFIAVTQAAKAAPDGYTLLAAHTGEFAVNPALFANVPYDLDRDFSAITMISDTPMLLVANAKEPYNTIPELVAAAKKEPGKVAFSSPGNGSVNHIAGEWFAIEAGVKLLHVPYKGGAPAVAAVASGEVPLGVVAVPAVMPHVQSGRVKVLGVTTSRRAAYKDDWVPASESGIKIDASNWVGLFAPKGVPAGIVSKLQAEVSSTLQQPDVKKRFADAGAEVGGMSSLAFADRIRKDASRYKDVVKKGNIKPE</sequence>
<keyword evidence="2" id="KW-0732">Signal</keyword>
<dbReference type="PIRSF" id="PIRSF017082">
    <property type="entry name" value="YflP"/>
    <property type="match status" value="1"/>
</dbReference>
<evidence type="ECO:0000256" key="2">
    <source>
        <dbReference type="SAM" id="SignalP"/>
    </source>
</evidence>
<dbReference type="AlphaFoldDB" id="A0A5Q0M6W2"/>
<comment type="similarity">
    <text evidence="1">Belongs to the UPF0065 (bug) family.</text>
</comment>
<dbReference type="PANTHER" id="PTHR42928:SF5">
    <property type="entry name" value="BLR1237 PROTEIN"/>
    <property type="match status" value="1"/>
</dbReference>
<dbReference type="Gene3D" id="3.40.190.10">
    <property type="entry name" value="Periplasmic binding protein-like II"/>
    <property type="match status" value="1"/>
</dbReference>
<dbReference type="SUPFAM" id="SSF53850">
    <property type="entry name" value="Periplasmic binding protein-like II"/>
    <property type="match status" value="1"/>
</dbReference>
<protein>
    <submittedName>
        <fullName evidence="3">Tripartite tricarboxylate transporter substrate binding protein</fullName>
    </submittedName>
</protein>
<evidence type="ECO:0000313" key="3">
    <source>
        <dbReference type="EMBL" id="QFZ85186.1"/>
    </source>
</evidence>
<dbReference type="Gene3D" id="3.40.190.150">
    <property type="entry name" value="Bordetella uptake gene, domain 1"/>
    <property type="match status" value="1"/>
</dbReference>
<dbReference type="InterPro" id="IPR042100">
    <property type="entry name" value="Bug_dom1"/>
</dbReference>
<feature type="signal peptide" evidence="2">
    <location>
        <begin position="1"/>
        <end position="39"/>
    </location>
</feature>
<gene>
    <name evidence="3" type="ORF">GFK26_21700</name>
</gene>
<dbReference type="CDD" id="cd13578">
    <property type="entry name" value="PBP2_Bug27"/>
    <property type="match status" value="1"/>
</dbReference>
<dbReference type="Pfam" id="PF03401">
    <property type="entry name" value="TctC"/>
    <property type="match status" value="1"/>
</dbReference>
<dbReference type="Proteomes" id="UP000326780">
    <property type="component" value="Chromosome"/>
</dbReference>
<name>A0A5Q0M6W2_VARPD</name>
<reference evidence="3 4" key="1">
    <citation type="submission" date="2019-10" db="EMBL/GenBank/DDBJ databases">
        <title>Complete genome sequence of Variovorax paradoxus 5C-2.</title>
        <authorList>
            <person name="Gogoleva N.E."/>
            <person name="Balkin A.S."/>
        </authorList>
    </citation>
    <scope>NUCLEOTIDE SEQUENCE [LARGE SCALE GENOMIC DNA]</scope>
    <source>
        <strain evidence="3 4">5C-2</strain>
    </source>
</reference>
<evidence type="ECO:0000256" key="1">
    <source>
        <dbReference type="ARBA" id="ARBA00006987"/>
    </source>
</evidence>
<dbReference type="PANTHER" id="PTHR42928">
    <property type="entry name" value="TRICARBOXYLATE-BINDING PROTEIN"/>
    <property type="match status" value="1"/>
</dbReference>
<feature type="chain" id="PRO_5025021749" evidence="2">
    <location>
        <begin position="40"/>
        <end position="342"/>
    </location>
</feature>
<organism evidence="3 4">
    <name type="scientific">Variovorax paradoxus</name>
    <dbReference type="NCBI Taxonomy" id="34073"/>
    <lineage>
        <taxon>Bacteria</taxon>
        <taxon>Pseudomonadati</taxon>
        <taxon>Pseudomonadota</taxon>
        <taxon>Betaproteobacteria</taxon>
        <taxon>Burkholderiales</taxon>
        <taxon>Comamonadaceae</taxon>
        <taxon>Variovorax</taxon>
    </lineage>
</organism>
<accession>A0A5Q0M6W2</accession>
<dbReference type="EMBL" id="CP045644">
    <property type="protein sequence ID" value="QFZ85186.1"/>
    <property type="molecule type" value="Genomic_DNA"/>
</dbReference>
<dbReference type="InterPro" id="IPR005064">
    <property type="entry name" value="BUG"/>
</dbReference>
<proteinExistence type="inferred from homology"/>
<evidence type="ECO:0000313" key="4">
    <source>
        <dbReference type="Proteomes" id="UP000326780"/>
    </source>
</evidence>